<dbReference type="InterPro" id="IPR002035">
    <property type="entry name" value="VWF_A"/>
</dbReference>
<feature type="signal peptide" evidence="2">
    <location>
        <begin position="1"/>
        <end position="19"/>
    </location>
</feature>
<dbReference type="PANTHER" id="PTHR47763:SF1">
    <property type="entry name" value="DUF659 DOMAIN-CONTAINING PROTEIN"/>
    <property type="match status" value="1"/>
</dbReference>
<accession>A0A380RUY4</accession>
<dbReference type="SUPFAM" id="SSF53300">
    <property type="entry name" value="vWA-like"/>
    <property type="match status" value="1"/>
</dbReference>
<reference evidence="4 5" key="1">
    <citation type="submission" date="2017-08" db="EMBL/GenBank/DDBJ databases">
        <authorList>
            <person name="de Groot N.N."/>
        </authorList>
    </citation>
    <scope>NUCLEOTIDE SEQUENCE [LARGE SCALE GENOMIC DNA]</scope>
    <source>
        <strain evidence="4 5">HM2</strain>
    </source>
</reference>
<keyword evidence="2" id="KW-0732">Signal</keyword>
<dbReference type="InterPro" id="IPR052969">
    <property type="entry name" value="Thr-specific_kinase-like"/>
</dbReference>
<proteinExistence type="predicted"/>
<organism evidence="4 5">
    <name type="scientific">Fibrobacter succinogenes</name>
    <name type="common">Bacteroides succinogenes</name>
    <dbReference type="NCBI Taxonomy" id="833"/>
    <lineage>
        <taxon>Bacteria</taxon>
        <taxon>Pseudomonadati</taxon>
        <taxon>Fibrobacterota</taxon>
        <taxon>Fibrobacteria</taxon>
        <taxon>Fibrobacterales</taxon>
        <taxon>Fibrobacteraceae</taxon>
        <taxon>Fibrobacter</taxon>
    </lineage>
</organism>
<evidence type="ECO:0000259" key="3">
    <source>
        <dbReference type="PROSITE" id="PS50234"/>
    </source>
</evidence>
<sequence length="523" mass="54868">MKKKWLAVIAFSLLSAACSDDNIGNFPSAAGAENPTSAGIESSGIESSADSPDVESSSAFSSSSVMSSSVESSAESSTESSAESSSGTESSSSATPKSSATASTDTPFSDYEFALTDSYEGGAGAPGGFGGGFSEATTSTKGGGAGGLTGGAGGVSVTGGAGGVGGTSGAGGLDGTNNRTSGLLTAGEWNDLDNWKFWSGLLNENKYYDKTSYWKFYPKNLVAVQVVDGNNTAIANVPVELLKDGTVLFSTKTDNAGFAYCWQNLFANDNGEIVAEDYSLNINGASYIEPLKFTLQGDEQVNVNVVVSADAKQAAAKADIAFIVDATGSMTDEIRFLISDLNYIIDHASSGNNIALRTAALFYRDLQDEYITRYDDFSDNVSTTQEFVAKQKAGGGGDYPEAVDYALEASLQKLSWNESARARIAFLILDAPAHHKDNVIESLQKSIALFAQNGIKIIPVAASGVDKDTEFMLRFFELATGGTYVFLTNDSGIGNKHIEASVGDYEVEKLADLMVRLIKKYVE</sequence>
<evidence type="ECO:0000256" key="2">
    <source>
        <dbReference type="SAM" id="SignalP"/>
    </source>
</evidence>
<dbReference type="AlphaFoldDB" id="A0A380RUY4"/>
<dbReference type="GO" id="GO:0005737">
    <property type="term" value="C:cytoplasm"/>
    <property type="evidence" value="ECO:0007669"/>
    <property type="project" value="TreeGrafter"/>
</dbReference>
<name>A0A380RUY4_FIBSU</name>
<dbReference type="EMBL" id="UHJL01000001">
    <property type="protein sequence ID" value="SUQ19358.1"/>
    <property type="molecule type" value="Genomic_DNA"/>
</dbReference>
<dbReference type="Proteomes" id="UP000255423">
    <property type="component" value="Unassembled WGS sequence"/>
</dbReference>
<gene>
    <name evidence="4" type="ORF">SAMN05661053_0589</name>
</gene>
<evidence type="ECO:0000313" key="4">
    <source>
        <dbReference type="EMBL" id="SUQ19358.1"/>
    </source>
</evidence>
<dbReference type="RefSeq" id="WP_109572027.1">
    <property type="nucleotide sequence ID" value="NZ_UHJL01000001.1"/>
</dbReference>
<feature type="domain" description="VWFA" evidence="3">
    <location>
        <begin position="319"/>
        <end position="510"/>
    </location>
</feature>
<feature type="compositionally biased region" description="Low complexity" evidence="1">
    <location>
        <begin position="37"/>
        <end position="106"/>
    </location>
</feature>
<evidence type="ECO:0000256" key="1">
    <source>
        <dbReference type="SAM" id="MobiDB-lite"/>
    </source>
</evidence>
<dbReference type="Gene3D" id="3.40.50.410">
    <property type="entry name" value="von Willebrand factor, type A domain"/>
    <property type="match status" value="1"/>
</dbReference>
<feature type="chain" id="PRO_5016731627" evidence="2">
    <location>
        <begin position="20"/>
        <end position="523"/>
    </location>
</feature>
<dbReference type="GO" id="GO:0004674">
    <property type="term" value="F:protein serine/threonine kinase activity"/>
    <property type="evidence" value="ECO:0007669"/>
    <property type="project" value="TreeGrafter"/>
</dbReference>
<protein>
    <submittedName>
        <fullName evidence="4">von Willebrand factor type A domain-containing protein</fullName>
    </submittedName>
</protein>
<dbReference type="PROSITE" id="PS50234">
    <property type="entry name" value="VWFA"/>
    <property type="match status" value="1"/>
</dbReference>
<feature type="region of interest" description="Disordered" evidence="1">
    <location>
        <begin position="24"/>
        <end position="106"/>
    </location>
</feature>
<dbReference type="PROSITE" id="PS51257">
    <property type="entry name" value="PROKAR_LIPOPROTEIN"/>
    <property type="match status" value="1"/>
</dbReference>
<dbReference type="PANTHER" id="PTHR47763">
    <property type="entry name" value="ALPHA-PROTEIN KINASE VWKA"/>
    <property type="match status" value="1"/>
</dbReference>
<dbReference type="InterPro" id="IPR036465">
    <property type="entry name" value="vWFA_dom_sf"/>
</dbReference>
<evidence type="ECO:0000313" key="5">
    <source>
        <dbReference type="Proteomes" id="UP000255423"/>
    </source>
</evidence>
<dbReference type="SMART" id="SM00327">
    <property type="entry name" value="VWA"/>
    <property type="match status" value="1"/>
</dbReference>